<evidence type="ECO:0008006" key="9">
    <source>
        <dbReference type="Google" id="ProtNLM"/>
    </source>
</evidence>
<dbReference type="PROSITE" id="PS50110">
    <property type="entry name" value="RESPONSE_REGULATORY"/>
    <property type="match status" value="1"/>
</dbReference>
<dbReference type="AlphaFoldDB" id="A0A2P1NHX8"/>
<proteinExistence type="predicted"/>
<dbReference type="EMBL" id="CP027792">
    <property type="protein sequence ID" value="AVP56590.1"/>
    <property type="molecule type" value="Genomic_DNA"/>
</dbReference>
<accession>A0A2P1NHX8</accession>
<dbReference type="Gene3D" id="1.10.10.10">
    <property type="entry name" value="Winged helix-like DNA-binding domain superfamily/Winged helix DNA-binding domain"/>
    <property type="match status" value="1"/>
</dbReference>
<dbReference type="SUPFAM" id="SSF52172">
    <property type="entry name" value="CheY-like"/>
    <property type="match status" value="1"/>
</dbReference>
<evidence type="ECO:0000256" key="3">
    <source>
        <dbReference type="PROSITE-ProRule" id="PRU00169"/>
    </source>
</evidence>
<keyword evidence="1 3" id="KW-0597">Phosphoprotein</keyword>
<dbReference type="GO" id="GO:0006355">
    <property type="term" value="P:regulation of DNA-templated transcription"/>
    <property type="evidence" value="ECO:0007669"/>
    <property type="project" value="InterPro"/>
</dbReference>
<dbReference type="KEGG" id="melm:C7H73_02125"/>
<dbReference type="PANTHER" id="PTHR45566">
    <property type="entry name" value="HTH-TYPE TRANSCRIPTIONAL REGULATOR YHJB-RELATED"/>
    <property type="match status" value="1"/>
</dbReference>
<dbReference type="SMART" id="SM00448">
    <property type="entry name" value="REC"/>
    <property type="match status" value="1"/>
</dbReference>
<dbReference type="SUPFAM" id="SSF46894">
    <property type="entry name" value="C-terminal effector domain of the bipartite response regulators"/>
    <property type="match status" value="1"/>
</dbReference>
<dbReference type="SMART" id="SM00421">
    <property type="entry name" value="HTH_LUXR"/>
    <property type="match status" value="1"/>
</dbReference>
<evidence type="ECO:0000256" key="4">
    <source>
        <dbReference type="SAM" id="MobiDB-lite"/>
    </source>
</evidence>
<feature type="domain" description="Response regulatory" evidence="6">
    <location>
        <begin position="138"/>
        <end position="256"/>
    </location>
</feature>
<dbReference type="GO" id="GO:0003677">
    <property type="term" value="F:DNA binding"/>
    <property type="evidence" value="ECO:0007669"/>
    <property type="project" value="UniProtKB-KW"/>
</dbReference>
<dbReference type="CDD" id="cd06170">
    <property type="entry name" value="LuxR_C_like"/>
    <property type="match status" value="1"/>
</dbReference>
<dbReference type="OrthoDB" id="3374006at2"/>
<dbReference type="Pfam" id="PF00072">
    <property type="entry name" value="Response_reg"/>
    <property type="match status" value="1"/>
</dbReference>
<feature type="region of interest" description="Disordered" evidence="4">
    <location>
        <begin position="46"/>
        <end position="72"/>
    </location>
</feature>
<keyword evidence="8" id="KW-1185">Reference proteome</keyword>
<evidence type="ECO:0000313" key="8">
    <source>
        <dbReference type="Proteomes" id="UP000241829"/>
    </source>
</evidence>
<dbReference type="InterPro" id="IPR058245">
    <property type="entry name" value="NreC/VraR/RcsB-like_REC"/>
</dbReference>
<evidence type="ECO:0000259" key="5">
    <source>
        <dbReference type="PROSITE" id="PS50043"/>
    </source>
</evidence>
<feature type="domain" description="HTH luxR-type" evidence="5">
    <location>
        <begin position="276"/>
        <end position="341"/>
    </location>
</feature>
<dbReference type="InterPro" id="IPR011006">
    <property type="entry name" value="CheY-like_superfamily"/>
</dbReference>
<evidence type="ECO:0000256" key="1">
    <source>
        <dbReference type="ARBA" id="ARBA00022553"/>
    </source>
</evidence>
<dbReference type="InterPro" id="IPR000792">
    <property type="entry name" value="Tscrpt_reg_LuxR_C"/>
</dbReference>
<feature type="modified residue" description="4-aspartylphosphate" evidence="3">
    <location>
        <position position="191"/>
    </location>
</feature>
<dbReference type="Gene3D" id="3.40.50.2300">
    <property type="match status" value="1"/>
</dbReference>
<reference evidence="8" key="1">
    <citation type="submission" date="2018-03" db="EMBL/GenBank/DDBJ databases">
        <title>Genome sequencing of Melaminivora sp. strain SC2-7.</title>
        <authorList>
            <person name="Kim S.-J."/>
            <person name="Heo J."/>
            <person name="Ahn J.-H."/>
            <person name="Kwon S.-W."/>
        </authorList>
    </citation>
    <scope>NUCLEOTIDE SEQUENCE [LARGE SCALE GENOMIC DNA]</scope>
    <source>
        <strain evidence="8">SC2-7</strain>
    </source>
</reference>
<evidence type="ECO:0000313" key="7">
    <source>
        <dbReference type="EMBL" id="AVP56590.1"/>
    </source>
</evidence>
<evidence type="ECO:0000256" key="2">
    <source>
        <dbReference type="ARBA" id="ARBA00023125"/>
    </source>
</evidence>
<dbReference type="PROSITE" id="PS00622">
    <property type="entry name" value="HTH_LUXR_1"/>
    <property type="match status" value="1"/>
</dbReference>
<sequence>MNRPVSASAVVAEAAGAASARQVARIRKSGGWGMAAVPSKGWQNWRWGAAPASSGRVSRKGRGRRRTGRATGGRGRFGCAIGALDCARAPPARPWAVRPMPGAQGTGLCWPAQVRQARCKKRQRRTRLNEVEVLEGFGVLLVDDHPLFRDGLAAALQHRVPALRVCTVGTLDEALRELSASEDGFDLVLLDYHLPGTDGLRCAAHLRQLHPQVGIGLITGLDDPALPRRARDAGLLACLAKTLEAPALLACLRRLAAGETVFDAHLPGPRQAGEDAAFASFGLTDRQLQVLRELATGASNKEIARALAISPATVKNHLEAIFARMDVAGRVQAVLAARAALHGAR</sequence>
<dbReference type="PROSITE" id="PS50043">
    <property type="entry name" value="HTH_LUXR_2"/>
    <property type="match status" value="1"/>
</dbReference>
<dbReference type="InterPro" id="IPR051015">
    <property type="entry name" value="EvgA-like"/>
</dbReference>
<dbReference type="Pfam" id="PF00196">
    <property type="entry name" value="GerE"/>
    <property type="match status" value="1"/>
</dbReference>
<dbReference type="InterPro" id="IPR036388">
    <property type="entry name" value="WH-like_DNA-bd_sf"/>
</dbReference>
<evidence type="ECO:0000259" key="6">
    <source>
        <dbReference type="PROSITE" id="PS50110"/>
    </source>
</evidence>
<dbReference type="PRINTS" id="PR00038">
    <property type="entry name" value="HTHLUXR"/>
</dbReference>
<dbReference type="PANTHER" id="PTHR45566:SF2">
    <property type="entry name" value="NARL SUBFAMILY"/>
    <property type="match status" value="1"/>
</dbReference>
<dbReference type="InterPro" id="IPR016032">
    <property type="entry name" value="Sig_transdc_resp-reg_C-effctor"/>
</dbReference>
<feature type="compositionally biased region" description="Basic residues" evidence="4">
    <location>
        <begin position="57"/>
        <end position="68"/>
    </location>
</feature>
<protein>
    <recommendedName>
        <fullName evidence="9">DNA-binding response regulator</fullName>
    </recommendedName>
</protein>
<dbReference type="GO" id="GO:0000160">
    <property type="term" value="P:phosphorelay signal transduction system"/>
    <property type="evidence" value="ECO:0007669"/>
    <property type="project" value="InterPro"/>
</dbReference>
<gene>
    <name evidence="7" type="ORF">C7H73_02125</name>
</gene>
<dbReference type="Proteomes" id="UP000241829">
    <property type="component" value="Chromosome"/>
</dbReference>
<organism evidence="7 8">
    <name type="scientific">Pulveribacter suum</name>
    <dbReference type="NCBI Taxonomy" id="2116657"/>
    <lineage>
        <taxon>Bacteria</taxon>
        <taxon>Pseudomonadati</taxon>
        <taxon>Pseudomonadota</taxon>
        <taxon>Betaproteobacteria</taxon>
        <taxon>Burkholderiales</taxon>
        <taxon>Comamonadaceae</taxon>
        <taxon>Pulveribacter</taxon>
    </lineage>
</organism>
<name>A0A2P1NHX8_9BURK</name>
<dbReference type="CDD" id="cd17535">
    <property type="entry name" value="REC_NarL-like"/>
    <property type="match status" value="1"/>
</dbReference>
<keyword evidence="2" id="KW-0238">DNA-binding</keyword>
<dbReference type="InterPro" id="IPR001789">
    <property type="entry name" value="Sig_transdc_resp-reg_receiver"/>
</dbReference>